<evidence type="ECO:0000313" key="3">
    <source>
        <dbReference type="Proteomes" id="UP000235371"/>
    </source>
</evidence>
<dbReference type="InParanoid" id="A0A2J6ST11"/>
<dbReference type="Proteomes" id="UP000235371">
    <property type="component" value="Unassembled WGS sequence"/>
</dbReference>
<feature type="transmembrane region" description="Helical" evidence="1">
    <location>
        <begin position="6"/>
        <end position="28"/>
    </location>
</feature>
<evidence type="ECO:0000313" key="2">
    <source>
        <dbReference type="EMBL" id="PMD53892.1"/>
    </source>
</evidence>
<dbReference type="GeneID" id="36589382"/>
<dbReference type="AlphaFoldDB" id="A0A2J6ST11"/>
<keyword evidence="1" id="KW-1133">Transmembrane helix</keyword>
<dbReference type="RefSeq" id="XP_024730796.1">
    <property type="nucleotide sequence ID" value="XM_024881305.1"/>
</dbReference>
<proteinExistence type="predicted"/>
<reference evidence="2 3" key="1">
    <citation type="submission" date="2016-04" db="EMBL/GenBank/DDBJ databases">
        <title>A degradative enzymes factory behind the ericoid mycorrhizal symbiosis.</title>
        <authorList>
            <consortium name="DOE Joint Genome Institute"/>
            <person name="Martino E."/>
            <person name="Morin E."/>
            <person name="Grelet G."/>
            <person name="Kuo A."/>
            <person name="Kohler A."/>
            <person name="Daghino S."/>
            <person name="Barry K."/>
            <person name="Choi C."/>
            <person name="Cichocki N."/>
            <person name="Clum A."/>
            <person name="Copeland A."/>
            <person name="Hainaut M."/>
            <person name="Haridas S."/>
            <person name="Labutti K."/>
            <person name="Lindquist E."/>
            <person name="Lipzen A."/>
            <person name="Khouja H.-R."/>
            <person name="Murat C."/>
            <person name="Ohm R."/>
            <person name="Olson A."/>
            <person name="Spatafora J."/>
            <person name="Veneault-Fourrey C."/>
            <person name="Henrissat B."/>
            <person name="Grigoriev I."/>
            <person name="Martin F."/>
            <person name="Perotto S."/>
        </authorList>
    </citation>
    <scope>NUCLEOTIDE SEQUENCE [LARGE SCALE GENOMIC DNA]</scope>
    <source>
        <strain evidence="2 3">E</strain>
    </source>
</reference>
<keyword evidence="1" id="KW-0812">Transmembrane</keyword>
<protein>
    <submittedName>
        <fullName evidence="2">Uncharacterized protein</fullName>
    </submittedName>
</protein>
<keyword evidence="1" id="KW-0472">Membrane</keyword>
<evidence type="ECO:0000256" key="1">
    <source>
        <dbReference type="SAM" id="Phobius"/>
    </source>
</evidence>
<keyword evidence="3" id="KW-1185">Reference proteome</keyword>
<accession>A0A2J6ST11</accession>
<dbReference type="EMBL" id="KZ613866">
    <property type="protein sequence ID" value="PMD53892.1"/>
    <property type="molecule type" value="Genomic_DNA"/>
</dbReference>
<gene>
    <name evidence="2" type="ORF">K444DRAFT_618363</name>
</gene>
<name>A0A2J6ST11_9HELO</name>
<sequence>MLSTGDILTLVFGITATLIAIITIVVTVRLSNRPPRQQDAEVPRREQTTAGQDRLILSLIELGIL</sequence>
<organism evidence="2 3">
    <name type="scientific">Hyaloscypha bicolor E</name>
    <dbReference type="NCBI Taxonomy" id="1095630"/>
    <lineage>
        <taxon>Eukaryota</taxon>
        <taxon>Fungi</taxon>
        <taxon>Dikarya</taxon>
        <taxon>Ascomycota</taxon>
        <taxon>Pezizomycotina</taxon>
        <taxon>Leotiomycetes</taxon>
        <taxon>Helotiales</taxon>
        <taxon>Hyaloscyphaceae</taxon>
        <taxon>Hyaloscypha</taxon>
        <taxon>Hyaloscypha bicolor</taxon>
    </lineage>
</organism>